<dbReference type="PANTHER" id="PTHR43179">
    <property type="entry name" value="RHAMNOSYLTRANSFERASE WBBL"/>
    <property type="match status" value="1"/>
</dbReference>
<comment type="pathway">
    <text evidence="1">Cell wall biogenesis; cell wall polysaccharide biosynthesis.</text>
</comment>
<evidence type="ECO:0000256" key="1">
    <source>
        <dbReference type="ARBA" id="ARBA00004776"/>
    </source>
</evidence>
<dbReference type="AlphaFoldDB" id="E8MXH4"/>
<reference evidence="5 6" key="1">
    <citation type="submission" date="2010-12" db="EMBL/GenBank/DDBJ databases">
        <title>Whole genome sequence of Anaerolinea thermophila UNI-1.</title>
        <authorList>
            <person name="Narita-Yamada S."/>
            <person name="Kishi E."/>
            <person name="Watanabe Y."/>
            <person name="Takasaki K."/>
            <person name="Ankai A."/>
            <person name="Oguchi A."/>
            <person name="Fukui S."/>
            <person name="Takahashi M."/>
            <person name="Yashiro I."/>
            <person name="Hosoyama A."/>
            <person name="Sekiguchi Y."/>
            <person name="Hanada S."/>
            <person name="Fujita N."/>
        </authorList>
    </citation>
    <scope>NUCLEOTIDE SEQUENCE [LARGE SCALE GENOMIC DNA]</scope>
    <source>
        <strain evidence="6">DSM 14523 / JCM 11388 / NBRC 100420 / UNI-1</strain>
    </source>
</reference>
<accession>E8MXH4</accession>
<dbReference type="HOGENOM" id="CLU_023845_0_5_0"/>
<dbReference type="EC" id="2.4.-.-" evidence="5"/>
<evidence type="ECO:0000313" key="5">
    <source>
        <dbReference type="EMBL" id="BAJ64055.1"/>
    </source>
</evidence>
<dbReference type="InterPro" id="IPR029044">
    <property type="entry name" value="Nucleotide-diphossugar_trans"/>
</dbReference>
<dbReference type="STRING" id="926569.ANT_20290"/>
<keyword evidence="3 5" id="KW-0328">Glycosyltransferase</keyword>
<dbReference type="RefSeq" id="WP_013560425.1">
    <property type="nucleotide sequence ID" value="NC_014960.1"/>
</dbReference>
<name>E8MXH4_ANATU</name>
<dbReference type="Gene3D" id="3.90.550.10">
    <property type="entry name" value="Spore Coat Polysaccharide Biosynthesis Protein SpsA, Chain A"/>
    <property type="match status" value="1"/>
</dbReference>
<proteinExistence type="inferred from homology"/>
<dbReference type="OrthoDB" id="9813495at2"/>
<evidence type="ECO:0000256" key="2">
    <source>
        <dbReference type="ARBA" id="ARBA00006739"/>
    </source>
</evidence>
<sequence length="297" mass="34025">MNQKVLAIVLNWNKPEDTLRCLETLGDSIPRLVVDNGSAPESRAILLKSIQGIPVIELPENRGYAGGNNAGIRWALEHGFEWILLINDDALLKSSELFRLLQIAETDPLVGFAGPLVLHAEREDLIQSAGGVLSPLWQTFHRGQNQVNQGQYSQHEPVDWLSGCVLLARSEMIKEIGLLDESFFLYEEELEWCIRARRAGWKCLFVPEVQARHAGVRPDYEPPPYVTYYMYRNHFRLLAKHRAGLLPWGYALFQSMRTLISWSVRPKWRSKRSHRDALWLALKDFLQGKSGQLSQRI</sequence>
<dbReference type="Pfam" id="PF13641">
    <property type="entry name" value="Glyco_tranf_2_3"/>
    <property type="match status" value="1"/>
</dbReference>
<dbReference type="eggNOG" id="COG1216">
    <property type="taxonomic scope" value="Bacteria"/>
</dbReference>
<dbReference type="SUPFAM" id="SSF53448">
    <property type="entry name" value="Nucleotide-diphospho-sugar transferases"/>
    <property type="match status" value="1"/>
</dbReference>
<evidence type="ECO:0000313" key="6">
    <source>
        <dbReference type="Proteomes" id="UP000008922"/>
    </source>
</evidence>
<comment type="similarity">
    <text evidence="2">Belongs to the glycosyltransferase 2 family.</text>
</comment>
<dbReference type="KEGG" id="atm:ANT_20290"/>
<dbReference type="EMBL" id="AP012029">
    <property type="protein sequence ID" value="BAJ64055.1"/>
    <property type="molecule type" value="Genomic_DNA"/>
</dbReference>
<evidence type="ECO:0000256" key="4">
    <source>
        <dbReference type="ARBA" id="ARBA00022679"/>
    </source>
</evidence>
<evidence type="ECO:0000256" key="3">
    <source>
        <dbReference type="ARBA" id="ARBA00022676"/>
    </source>
</evidence>
<dbReference type="PANTHER" id="PTHR43179:SF12">
    <property type="entry name" value="GALACTOFURANOSYLTRANSFERASE GLFT2"/>
    <property type="match status" value="1"/>
</dbReference>
<dbReference type="GO" id="GO:0016757">
    <property type="term" value="F:glycosyltransferase activity"/>
    <property type="evidence" value="ECO:0007669"/>
    <property type="project" value="UniProtKB-KW"/>
</dbReference>
<dbReference type="Proteomes" id="UP000008922">
    <property type="component" value="Chromosome"/>
</dbReference>
<protein>
    <submittedName>
        <fullName evidence="5">Glycosyltransferase</fullName>
        <ecNumber evidence="5">2.4.-.-</ecNumber>
    </submittedName>
</protein>
<keyword evidence="4 5" id="KW-0808">Transferase</keyword>
<dbReference type="InParanoid" id="E8MXH4"/>
<organism evidence="5 6">
    <name type="scientific">Anaerolinea thermophila (strain DSM 14523 / JCM 11388 / NBRC 100420 / UNI-1)</name>
    <dbReference type="NCBI Taxonomy" id="926569"/>
    <lineage>
        <taxon>Bacteria</taxon>
        <taxon>Bacillati</taxon>
        <taxon>Chloroflexota</taxon>
        <taxon>Anaerolineae</taxon>
        <taxon>Anaerolineales</taxon>
        <taxon>Anaerolineaceae</taxon>
        <taxon>Anaerolinea</taxon>
    </lineage>
</organism>
<keyword evidence="6" id="KW-1185">Reference proteome</keyword>
<gene>
    <name evidence="5" type="ordered locus">ANT_20290</name>
</gene>
<dbReference type="CDD" id="cd04186">
    <property type="entry name" value="GT_2_like_c"/>
    <property type="match status" value="1"/>
</dbReference>